<reference evidence="2" key="1">
    <citation type="submission" date="2021-02" db="EMBL/GenBank/DDBJ databases">
        <title>Infant gut strain persistence is associated with maternal origin, phylogeny, and functional potential including surface adhesion and iron acquisition.</title>
        <authorList>
            <person name="Lou Y.C."/>
        </authorList>
    </citation>
    <scope>NUCLEOTIDE SEQUENCE</scope>
    <source>
        <strain evidence="2">L3_108_031G1_dasL3_108_031G1_concoct_20</strain>
    </source>
</reference>
<feature type="signal peptide" evidence="1">
    <location>
        <begin position="1"/>
        <end position="24"/>
    </location>
</feature>
<protein>
    <submittedName>
        <fullName evidence="2">Uncharacterized protein</fullName>
    </submittedName>
</protein>
<evidence type="ECO:0000313" key="2">
    <source>
        <dbReference type="EMBL" id="MBS4892283.1"/>
    </source>
</evidence>
<keyword evidence="1" id="KW-0732">Signal</keyword>
<dbReference type="RefSeq" id="WP_071815115.1">
    <property type="nucleotide sequence ID" value="NZ_CATYUD010000001.1"/>
</dbReference>
<gene>
    <name evidence="2" type="ORF">KHZ90_00725</name>
</gene>
<dbReference type="AlphaFoldDB" id="A0A943A9V7"/>
<dbReference type="Proteomes" id="UP000778864">
    <property type="component" value="Unassembled WGS sequence"/>
</dbReference>
<sequence>MRFTKRMLVMTFLAVTAAVSTGFAYDYVCNGSQANCNTNAQYKCNADTQYNCNTNAQYNCNNNNTVCNNTSQSYCGPNSNTRGCGGYRR</sequence>
<organism evidence="2 3">
    <name type="scientific">Veillonella parvula</name>
    <name type="common">Staphylococcus parvulus</name>
    <dbReference type="NCBI Taxonomy" id="29466"/>
    <lineage>
        <taxon>Bacteria</taxon>
        <taxon>Bacillati</taxon>
        <taxon>Bacillota</taxon>
        <taxon>Negativicutes</taxon>
        <taxon>Veillonellales</taxon>
        <taxon>Veillonellaceae</taxon>
        <taxon>Veillonella</taxon>
    </lineage>
</organism>
<evidence type="ECO:0000313" key="3">
    <source>
        <dbReference type="Proteomes" id="UP000778864"/>
    </source>
</evidence>
<proteinExistence type="predicted"/>
<feature type="chain" id="PRO_5039327526" evidence="1">
    <location>
        <begin position="25"/>
        <end position="89"/>
    </location>
</feature>
<comment type="caution">
    <text evidence="2">The sequence shown here is derived from an EMBL/GenBank/DDBJ whole genome shotgun (WGS) entry which is preliminary data.</text>
</comment>
<evidence type="ECO:0000256" key="1">
    <source>
        <dbReference type="SAM" id="SignalP"/>
    </source>
</evidence>
<name>A0A943A9V7_VEIPA</name>
<dbReference type="EMBL" id="JAGZMU010000001">
    <property type="protein sequence ID" value="MBS4892283.1"/>
    <property type="molecule type" value="Genomic_DNA"/>
</dbReference>
<accession>A0A943A9V7</accession>